<dbReference type="InterPro" id="IPR001845">
    <property type="entry name" value="HTH_ArsR_DNA-bd_dom"/>
</dbReference>
<proteinExistence type="predicted"/>
<evidence type="ECO:0000313" key="6">
    <source>
        <dbReference type="Proteomes" id="UP000233276"/>
    </source>
</evidence>
<dbReference type="PROSITE" id="PS50987">
    <property type="entry name" value="HTH_ARSR_2"/>
    <property type="match status" value="1"/>
</dbReference>
<dbReference type="GO" id="GO:0003700">
    <property type="term" value="F:DNA-binding transcription factor activity"/>
    <property type="evidence" value="ECO:0007669"/>
    <property type="project" value="InterPro"/>
</dbReference>
<dbReference type="EMBL" id="CP025299">
    <property type="protein sequence ID" value="AUG29536.1"/>
    <property type="molecule type" value="Genomic_DNA"/>
</dbReference>
<name>A0A2K9DQM7_9MICO</name>
<accession>A0A2K9DQM7</accession>
<dbReference type="Gene3D" id="1.10.10.10">
    <property type="entry name" value="Winged helix-like DNA-binding domain superfamily/Winged helix DNA-binding domain"/>
    <property type="match status" value="1"/>
</dbReference>
<evidence type="ECO:0000256" key="2">
    <source>
        <dbReference type="ARBA" id="ARBA00023125"/>
    </source>
</evidence>
<dbReference type="PANTHER" id="PTHR43132">
    <property type="entry name" value="ARSENICAL RESISTANCE OPERON REPRESSOR ARSR-RELATED"/>
    <property type="match status" value="1"/>
</dbReference>
<dbReference type="InterPro" id="IPR051011">
    <property type="entry name" value="Metal_resp_trans_reg"/>
</dbReference>
<protein>
    <submittedName>
        <fullName evidence="5">ArsR family transcriptional regulator</fullName>
    </submittedName>
</protein>
<dbReference type="NCBIfam" id="NF033788">
    <property type="entry name" value="HTH_metalloreg"/>
    <property type="match status" value="1"/>
</dbReference>
<evidence type="ECO:0000256" key="3">
    <source>
        <dbReference type="ARBA" id="ARBA00023163"/>
    </source>
</evidence>
<gene>
    <name evidence="5" type="ORF">CXR34_08805</name>
</gene>
<dbReference type="InterPro" id="IPR036390">
    <property type="entry name" value="WH_DNA-bd_sf"/>
</dbReference>
<dbReference type="GO" id="GO:0003677">
    <property type="term" value="F:DNA binding"/>
    <property type="evidence" value="ECO:0007669"/>
    <property type="project" value="UniProtKB-KW"/>
</dbReference>
<dbReference type="KEGG" id="mhos:CXR34_08805"/>
<dbReference type="PANTHER" id="PTHR43132:SF8">
    <property type="entry name" value="HTH-TYPE TRANSCRIPTIONAL REGULATOR KMTR"/>
    <property type="match status" value="1"/>
</dbReference>
<reference evidence="5 6" key="1">
    <citation type="submission" date="2017-12" db="EMBL/GenBank/DDBJ databases">
        <title>Isolation and characterization of estrogens degradatiion strain Microbacterium hominis SJTG1.</title>
        <authorList>
            <person name="Xiong W."/>
            <person name="Yin C."/>
            <person name="Zheng D."/>
            <person name="Liang R."/>
        </authorList>
    </citation>
    <scope>NUCLEOTIDE SEQUENCE [LARGE SCALE GENOMIC DNA]</scope>
    <source>
        <strain evidence="5 6">SJTG1</strain>
    </source>
</reference>
<dbReference type="SUPFAM" id="SSF46785">
    <property type="entry name" value="Winged helix' DNA-binding domain"/>
    <property type="match status" value="1"/>
</dbReference>
<evidence type="ECO:0000259" key="4">
    <source>
        <dbReference type="PROSITE" id="PS50987"/>
    </source>
</evidence>
<dbReference type="PRINTS" id="PR00778">
    <property type="entry name" value="HTHARSR"/>
</dbReference>
<organism evidence="5 6">
    <name type="scientific">Microbacterium hominis</name>
    <dbReference type="NCBI Taxonomy" id="162426"/>
    <lineage>
        <taxon>Bacteria</taxon>
        <taxon>Bacillati</taxon>
        <taxon>Actinomycetota</taxon>
        <taxon>Actinomycetes</taxon>
        <taxon>Micrococcales</taxon>
        <taxon>Microbacteriaceae</taxon>
        <taxon>Microbacterium</taxon>
    </lineage>
</organism>
<dbReference type="CDD" id="cd00090">
    <property type="entry name" value="HTH_ARSR"/>
    <property type="match status" value="1"/>
</dbReference>
<sequence length="114" mass="12946">MHVDTFPDDLTPANDFVDIAVEVFRLLADATRIRIVLALQGEELSVNHLADIVDRSPAAVSQHLAKMRWGKLVRVRQEGNRMFYRLTDEHATRLVVEAIRQAEHTVEETPGHHA</sequence>
<evidence type="ECO:0000313" key="5">
    <source>
        <dbReference type="EMBL" id="AUG29536.1"/>
    </source>
</evidence>
<evidence type="ECO:0000256" key="1">
    <source>
        <dbReference type="ARBA" id="ARBA00023015"/>
    </source>
</evidence>
<dbReference type="Proteomes" id="UP000233276">
    <property type="component" value="Chromosome"/>
</dbReference>
<dbReference type="Pfam" id="PF12840">
    <property type="entry name" value="HTH_20"/>
    <property type="match status" value="1"/>
</dbReference>
<keyword evidence="3" id="KW-0804">Transcription</keyword>
<dbReference type="InterPro" id="IPR036388">
    <property type="entry name" value="WH-like_DNA-bd_sf"/>
</dbReference>
<dbReference type="AlphaFoldDB" id="A0A2K9DQM7"/>
<dbReference type="InterPro" id="IPR011991">
    <property type="entry name" value="ArsR-like_HTH"/>
</dbReference>
<dbReference type="RefSeq" id="WP_016464931.1">
    <property type="nucleotide sequence ID" value="NZ_CP025299.1"/>
</dbReference>
<feature type="domain" description="HTH arsR-type" evidence="4">
    <location>
        <begin position="12"/>
        <end position="106"/>
    </location>
</feature>
<keyword evidence="2" id="KW-0238">DNA-binding</keyword>
<keyword evidence="1" id="KW-0805">Transcription regulation</keyword>
<dbReference type="SMART" id="SM00418">
    <property type="entry name" value="HTH_ARSR"/>
    <property type="match status" value="1"/>
</dbReference>